<dbReference type="PANTHER" id="PTHR21499">
    <property type="entry name" value="ASPARTATE KINASE"/>
    <property type="match status" value="1"/>
</dbReference>
<dbReference type="eggNOG" id="COG0527">
    <property type="taxonomic scope" value="Bacteria"/>
</dbReference>
<dbReference type="CDD" id="cd04910">
    <property type="entry name" value="ACT_AK-Ectoine_1"/>
    <property type="match status" value="1"/>
</dbReference>
<dbReference type="GO" id="GO:0005829">
    <property type="term" value="C:cytosol"/>
    <property type="evidence" value="ECO:0007669"/>
    <property type="project" value="TreeGrafter"/>
</dbReference>
<evidence type="ECO:0000256" key="6">
    <source>
        <dbReference type="ARBA" id="ARBA00022840"/>
    </source>
</evidence>
<evidence type="ECO:0000256" key="4">
    <source>
        <dbReference type="ARBA" id="ARBA00022741"/>
    </source>
</evidence>
<comment type="similarity">
    <text evidence="1">Belongs to the aspartokinase family.</text>
</comment>
<evidence type="ECO:0000259" key="8">
    <source>
        <dbReference type="Pfam" id="PF00696"/>
    </source>
</evidence>
<evidence type="ECO:0000259" key="9">
    <source>
        <dbReference type="Pfam" id="PF22468"/>
    </source>
</evidence>
<dbReference type="InterPro" id="IPR036393">
    <property type="entry name" value="AceGlu_kinase-like_sf"/>
</dbReference>
<dbReference type="Pfam" id="PF00696">
    <property type="entry name" value="AA_kinase"/>
    <property type="match status" value="1"/>
</dbReference>
<evidence type="ECO:0000256" key="2">
    <source>
        <dbReference type="ARBA" id="ARBA00013059"/>
    </source>
</evidence>
<dbReference type="SUPFAM" id="SSF55021">
    <property type="entry name" value="ACT-like"/>
    <property type="match status" value="1"/>
</dbReference>
<dbReference type="Gene3D" id="3.30.2130.10">
    <property type="entry name" value="VC0802-like"/>
    <property type="match status" value="1"/>
</dbReference>
<dbReference type="OrthoDB" id="9799110at2"/>
<keyword evidence="4" id="KW-0547">Nucleotide-binding</keyword>
<keyword evidence="6" id="KW-0067">ATP-binding</keyword>
<dbReference type="KEGG" id="dsf:UWK_01024"/>
<keyword evidence="3 10" id="KW-0808">Transferase</keyword>
<feature type="domain" description="Aspartate/glutamate/uridylate kinase" evidence="8">
    <location>
        <begin position="5"/>
        <end position="299"/>
    </location>
</feature>
<dbReference type="InterPro" id="IPR001048">
    <property type="entry name" value="Asp/Glu/Uridylate_kinase"/>
</dbReference>
<dbReference type="PATRIC" id="fig|1167006.5.peg.1148"/>
<dbReference type="Proteomes" id="UP000011721">
    <property type="component" value="Chromosome"/>
</dbReference>
<proteinExistence type="inferred from homology"/>
<organism evidence="10 11">
    <name type="scientific">Desulfocapsa sulfexigens (strain DSM 10523 / SB164P1)</name>
    <dbReference type="NCBI Taxonomy" id="1167006"/>
    <lineage>
        <taxon>Bacteria</taxon>
        <taxon>Pseudomonadati</taxon>
        <taxon>Thermodesulfobacteriota</taxon>
        <taxon>Desulfobulbia</taxon>
        <taxon>Desulfobulbales</taxon>
        <taxon>Desulfocapsaceae</taxon>
        <taxon>Desulfocapsa</taxon>
    </lineage>
</organism>
<evidence type="ECO:0000256" key="3">
    <source>
        <dbReference type="ARBA" id="ARBA00022679"/>
    </source>
</evidence>
<dbReference type="EC" id="2.7.2.4" evidence="2"/>
<dbReference type="GO" id="GO:0004072">
    <property type="term" value="F:aspartate kinase activity"/>
    <property type="evidence" value="ECO:0007669"/>
    <property type="project" value="UniProtKB-EC"/>
</dbReference>
<dbReference type="Pfam" id="PF22468">
    <property type="entry name" value="ACT_9"/>
    <property type="match status" value="1"/>
</dbReference>
<evidence type="ECO:0000313" key="11">
    <source>
        <dbReference type="Proteomes" id="UP000011721"/>
    </source>
</evidence>
<dbReference type="GO" id="GO:0005524">
    <property type="term" value="F:ATP binding"/>
    <property type="evidence" value="ECO:0007669"/>
    <property type="project" value="UniProtKB-KW"/>
</dbReference>
<dbReference type="Gene3D" id="3.40.1160.10">
    <property type="entry name" value="Acetylglutamate kinase-like"/>
    <property type="match status" value="1"/>
</dbReference>
<dbReference type="AlphaFoldDB" id="M1PMD2"/>
<dbReference type="InterPro" id="IPR054352">
    <property type="entry name" value="ACT_Aspartokinase"/>
</dbReference>
<protein>
    <recommendedName>
        <fullName evidence="2">aspartate kinase</fullName>
        <ecNumber evidence="2">2.7.2.4</ecNumber>
    </recommendedName>
</protein>
<name>M1PMD2_DESSD</name>
<dbReference type="NCBIfam" id="NF006614">
    <property type="entry name" value="PRK09181.1"/>
    <property type="match status" value="1"/>
</dbReference>
<reference evidence="11" key="1">
    <citation type="journal article" date="2013" name="Stand. Genomic Sci.">
        <title>Complete genome sequence of Desulfocapsa sulfexigens, a marine deltaproteobacterium specialized in disproportionating inorganic sulfur compounds.</title>
        <authorList>
            <person name="Finster K.W."/>
            <person name="Kjeldsen K.U."/>
            <person name="Kube M."/>
            <person name="Reinhardt R."/>
            <person name="Mussmann M."/>
            <person name="Amann R."/>
            <person name="Schreiber L."/>
        </authorList>
    </citation>
    <scope>NUCLEOTIDE SEQUENCE [LARGE SCALE GENOMIC DNA]</scope>
    <source>
        <strain evidence="11">DSM 10523 / SB164P1</strain>
    </source>
</reference>
<evidence type="ECO:0000256" key="1">
    <source>
        <dbReference type="ARBA" id="ARBA00010122"/>
    </source>
</evidence>
<feature type="domain" description="Aspartokinase ACT" evidence="9">
    <location>
        <begin position="406"/>
        <end position="464"/>
    </location>
</feature>
<dbReference type="GO" id="GO:0009089">
    <property type="term" value="P:lysine biosynthetic process via diaminopimelate"/>
    <property type="evidence" value="ECO:0007669"/>
    <property type="project" value="TreeGrafter"/>
</dbReference>
<dbReference type="HOGENOM" id="CLU_047213_0_0_7"/>
<sequence length="471" mass="52542">MGIHTVEKIGGTSMSQFDKVLDNVLLGTRTKEALYNRIIVVSAYSGITNDLLEHKKSRKSGIYSLFSRDDDSWAWGDAISRVSQYMCEINKGFEGLGLDVIQADRFVKERIEGVRNCLLDLTRLCSFGHFQLSEHLMTVREMLSAIGEAHSAHNSYLILNAKGVNARFVDLSGWMETEQLSFDEVIKKHFNDIDLSTELPIVTGYTKCKEGIMGTYDRGYTEITFSRIAVLTGAREGVIHKEYHLSSGDPNMVGADKVEVIGDTNYDVADQLSDLGMEAIHPGAARGMRKADIPLRIKNVFEPDHPGTLITNTYKSEDARVEIIASRQGITGIEVWDQDMVGRWDHDSELLKHFTNLKIRYLAKDSNANTLTHYVAEPLGRIKKLTSSIQQSFPNADILVKKVALVSVIGTNMADTWVLPTAVHALANAGVDILGLHKCMRQVDIQFVVEEQDFQKAVAALHKNLVEDARK</sequence>
<dbReference type="EMBL" id="CP003985">
    <property type="protein sequence ID" value="AGF77596.1"/>
    <property type="molecule type" value="Genomic_DNA"/>
</dbReference>
<dbReference type="STRING" id="1167006.UWK_01024"/>
<gene>
    <name evidence="10" type="ordered locus">UWK_01024</name>
</gene>
<dbReference type="CDD" id="cd04915">
    <property type="entry name" value="ACT_AK-Ectoine_2"/>
    <property type="match status" value="1"/>
</dbReference>
<evidence type="ECO:0000256" key="7">
    <source>
        <dbReference type="ARBA" id="ARBA00047872"/>
    </source>
</evidence>
<dbReference type="GO" id="GO:0009090">
    <property type="term" value="P:homoserine biosynthetic process"/>
    <property type="evidence" value="ECO:0007669"/>
    <property type="project" value="TreeGrafter"/>
</dbReference>
<evidence type="ECO:0000313" key="10">
    <source>
        <dbReference type="EMBL" id="AGF77596.1"/>
    </source>
</evidence>
<dbReference type="InterPro" id="IPR045865">
    <property type="entry name" value="ACT-like_dom_sf"/>
</dbReference>
<dbReference type="SUPFAM" id="SSF53633">
    <property type="entry name" value="Carbamate kinase-like"/>
    <property type="match status" value="1"/>
</dbReference>
<evidence type="ECO:0000256" key="5">
    <source>
        <dbReference type="ARBA" id="ARBA00022777"/>
    </source>
</evidence>
<keyword evidence="11" id="KW-1185">Reference proteome</keyword>
<accession>M1PMD2</accession>
<comment type="catalytic activity">
    <reaction evidence="7">
        <text>L-aspartate + ATP = 4-phospho-L-aspartate + ADP</text>
        <dbReference type="Rhea" id="RHEA:23776"/>
        <dbReference type="ChEBI" id="CHEBI:29991"/>
        <dbReference type="ChEBI" id="CHEBI:30616"/>
        <dbReference type="ChEBI" id="CHEBI:57535"/>
        <dbReference type="ChEBI" id="CHEBI:456216"/>
        <dbReference type="EC" id="2.7.2.4"/>
    </reaction>
</comment>
<keyword evidence="5 10" id="KW-0418">Kinase</keyword>
<dbReference type="RefSeq" id="WP_015403292.1">
    <property type="nucleotide sequence ID" value="NC_020304.1"/>
</dbReference>
<dbReference type="PANTHER" id="PTHR21499:SF3">
    <property type="entry name" value="ASPARTOKINASE"/>
    <property type="match status" value="1"/>
</dbReference>